<accession>A0ABT9IGU9</accession>
<keyword evidence="1" id="KW-0472">Membrane</keyword>
<feature type="transmembrane region" description="Helical" evidence="1">
    <location>
        <begin position="45"/>
        <end position="68"/>
    </location>
</feature>
<dbReference type="RefSeq" id="WP_306001344.1">
    <property type="nucleotide sequence ID" value="NZ_JASNFN010000031.1"/>
</dbReference>
<proteinExistence type="predicted"/>
<evidence type="ECO:0000313" key="2">
    <source>
        <dbReference type="EMBL" id="MDP5184799.1"/>
    </source>
</evidence>
<keyword evidence="1" id="KW-1133">Transmembrane helix</keyword>
<evidence type="ECO:0000256" key="1">
    <source>
        <dbReference type="SAM" id="Phobius"/>
    </source>
</evidence>
<gene>
    <name evidence="2" type="ORF">QOZ88_19370</name>
</gene>
<dbReference type="Proteomes" id="UP001233673">
    <property type="component" value="Unassembled WGS sequence"/>
</dbReference>
<comment type="caution">
    <text evidence="2">The sequence shown here is derived from an EMBL/GenBank/DDBJ whole genome shotgun (WGS) entry which is preliminary data.</text>
</comment>
<reference evidence="3" key="1">
    <citation type="submission" date="2023-05" db="EMBL/GenBank/DDBJ databases">
        <title>Draft genome of Pseudofrankia sp. BMG5.37.</title>
        <authorList>
            <person name="Gtari M."/>
            <person name="Ghodhbane F."/>
            <person name="Sbissi I."/>
        </authorList>
    </citation>
    <scope>NUCLEOTIDE SEQUENCE [LARGE SCALE GENOMIC DNA]</scope>
    <source>
        <strain evidence="3">BMG 814</strain>
    </source>
</reference>
<evidence type="ECO:0000313" key="3">
    <source>
        <dbReference type="Proteomes" id="UP001233673"/>
    </source>
</evidence>
<keyword evidence="1" id="KW-0812">Transmembrane</keyword>
<dbReference type="EMBL" id="JASNFN010000031">
    <property type="protein sequence ID" value="MDP5184799.1"/>
    <property type="molecule type" value="Genomic_DNA"/>
</dbReference>
<organism evidence="2 3">
    <name type="scientific">Blastococcus carthaginiensis</name>
    <dbReference type="NCBI Taxonomy" id="3050034"/>
    <lineage>
        <taxon>Bacteria</taxon>
        <taxon>Bacillati</taxon>
        <taxon>Actinomycetota</taxon>
        <taxon>Actinomycetes</taxon>
        <taxon>Geodermatophilales</taxon>
        <taxon>Geodermatophilaceae</taxon>
        <taxon>Blastococcus</taxon>
    </lineage>
</organism>
<keyword evidence="3" id="KW-1185">Reference proteome</keyword>
<protein>
    <submittedName>
        <fullName evidence="2">Uncharacterized protein</fullName>
    </submittedName>
</protein>
<sequence length="72" mass="7843">MNDRSRPLPRLLSPRLPIGTRWARFCRSEFAAHLRASVRGAYSTVLVVSAALTFYVGINAAAGLYMAFGGTL</sequence>
<name>A0ABT9IGU9_9ACTN</name>